<feature type="domain" description="SRCR" evidence="13">
    <location>
        <begin position="700"/>
        <end position="798"/>
    </location>
</feature>
<keyword evidence="10" id="KW-1133">Transmembrane helix</keyword>
<evidence type="ECO:0000259" key="12">
    <source>
        <dbReference type="PROSITE" id="PS50240"/>
    </source>
</evidence>
<evidence type="ECO:0000256" key="8">
    <source>
        <dbReference type="PROSITE-ProRule" id="PRU00196"/>
    </source>
</evidence>
<evidence type="ECO:0000259" key="14">
    <source>
        <dbReference type="PROSITE" id="PS50856"/>
    </source>
</evidence>
<dbReference type="InterPro" id="IPR001190">
    <property type="entry name" value="SRCR"/>
</dbReference>
<dbReference type="SUPFAM" id="SSF57535">
    <property type="entry name" value="Complement control module/SCR domain"/>
    <property type="match status" value="7"/>
</dbReference>
<evidence type="ECO:0000259" key="13">
    <source>
        <dbReference type="PROSITE" id="PS50287"/>
    </source>
</evidence>
<dbReference type="PROSITE" id="PS50240">
    <property type="entry name" value="TRYPSIN_DOM"/>
    <property type="match status" value="1"/>
</dbReference>
<dbReference type="PROSITE" id="PS00135">
    <property type="entry name" value="TRYPSIN_SER"/>
    <property type="match status" value="1"/>
</dbReference>
<feature type="domain" description="VWFD" evidence="16">
    <location>
        <begin position="1570"/>
        <end position="1764"/>
    </location>
</feature>
<dbReference type="Pfam" id="PF06119">
    <property type="entry name" value="NIDO"/>
    <property type="match status" value="1"/>
</dbReference>
<dbReference type="InterPro" id="IPR009003">
    <property type="entry name" value="Peptidase_S1_PA"/>
</dbReference>
<feature type="transmembrane region" description="Helical" evidence="10">
    <location>
        <begin position="2945"/>
        <end position="2972"/>
    </location>
</feature>
<dbReference type="PROSITE" id="PS50856">
    <property type="entry name" value="AMOP"/>
    <property type="match status" value="1"/>
</dbReference>
<dbReference type="SUPFAM" id="SSF57196">
    <property type="entry name" value="EGF/Laminin"/>
    <property type="match status" value="3"/>
</dbReference>
<evidence type="ECO:0000256" key="1">
    <source>
        <dbReference type="ARBA" id="ARBA00004370"/>
    </source>
</evidence>
<feature type="domain" description="Sushi" evidence="15">
    <location>
        <begin position="910"/>
        <end position="966"/>
    </location>
</feature>
<evidence type="ECO:0000259" key="11">
    <source>
        <dbReference type="PROSITE" id="PS50026"/>
    </source>
</evidence>
<dbReference type="SMART" id="SM00181">
    <property type="entry name" value="EGF"/>
    <property type="match status" value="20"/>
</dbReference>
<dbReference type="SMART" id="SM00032">
    <property type="entry name" value="CCP"/>
    <property type="match status" value="9"/>
</dbReference>
<dbReference type="InterPro" id="IPR049883">
    <property type="entry name" value="NOTCH1_EGF-like"/>
</dbReference>
<evidence type="ECO:0000313" key="18">
    <source>
        <dbReference type="Proteomes" id="UP001164746"/>
    </source>
</evidence>
<evidence type="ECO:0000256" key="6">
    <source>
        <dbReference type="ARBA" id="ARBA00023180"/>
    </source>
</evidence>
<dbReference type="Gene3D" id="2.10.25.10">
    <property type="entry name" value="Laminin"/>
    <property type="match status" value="17"/>
</dbReference>
<organism evidence="17 18">
    <name type="scientific">Mya arenaria</name>
    <name type="common">Soft-shell clam</name>
    <dbReference type="NCBI Taxonomy" id="6604"/>
    <lineage>
        <taxon>Eukaryota</taxon>
        <taxon>Metazoa</taxon>
        <taxon>Spiralia</taxon>
        <taxon>Lophotrochozoa</taxon>
        <taxon>Mollusca</taxon>
        <taxon>Bivalvia</taxon>
        <taxon>Autobranchia</taxon>
        <taxon>Heteroconchia</taxon>
        <taxon>Euheterodonta</taxon>
        <taxon>Imparidentia</taxon>
        <taxon>Neoheterodontei</taxon>
        <taxon>Myida</taxon>
        <taxon>Myoidea</taxon>
        <taxon>Myidae</taxon>
        <taxon>Mya</taxon>
    </lineage>
</organism>
<dbReference type="Pfam" id="PF00530">
    <property type="entry name" value="SRCR"/>
    <property type="match status" value="4"/>
</dbReference>
<keyword evidence="10" id="KW-0812">Transmembrane</keyword>
<dbReference type="InterPro" id="IPR035976">
    <property type="entry name" value="Sushi/SCR/CCP_sf"/>
</dbReference>
<feature type="domain" description="SRCR" evidence="13">
    <location>
        <begin position="213"/>
        <end position="312"/>
    </location>
</feature>
<dbReference type="InterPro" id="IPR001846">
    <property type="entry name" value="VWF_type-D"/>
</dbReference>
<evidence type="ECO:0000313" key="17">
    <source>
        <dbReference type="EMBL" id="WAR27354.1"/>
    </source>
</evidence>
<evidence type="ECO:0000259" key="16">
    <source>
        <dbReference type="PROSITE" id="PS51233"/>
    </source>
</evidence>
<feature type="domain" description="EGF-like" evidence="11">
    <location>
        <begin position="2695"/>
        <end position="2738"/>
    </location>
</feature>
<dbReference type="InterPro" id="IPR009030">
    <property type="entry name" value="Growth_fac_rcpt_cys_sf"/>
</dbReference>
<name>A0ABY7G1T3_MYAAR</name>
<dbReference type="SMART" id="SM00020">
    <property type="entry name" value="Tryp_SPc"/>
    <property type="match status" value="1"/>
</dbReference>
<dbReference type="InterPro" id="IPR000436">
    <property type="entry name" value="Sushi_SCR_CCP_dom"/>
</dbReference>
<dbReference type="PROSITE" id="PS50287">
    <property type="entry name" value="SRCR_2"/>
    <property type="match status" value="4"/>
</dbReference>
<feature type="domain" description="Sushi" evidence="15">
    <location>
        <begin position="967"/>
        <end position="1022"/>
    </location>
</feature>
<dbReference type="Proteomes" id="UP001164746">
    <property type="component" value="Chromosome 15"/>
</dbReference>
<dbReference type="PROSITE" id="PS01187">
    <property type="entry name" value="EGF_CA"/>
    <property type="match status" value="6"/>
</dbReference>
<dbReference type="PROSITE" id="PS01186">
    <property type="entry name" value="EGF_2"/>
    <property type="match status" value="10"/>
</dbReference>
<dbReference type="InterPro" id="IPR043504">
    <property type="entry name" value="Peptidase_S1_PA_chymotrypsin"/>
</dbReference>
<feature type="domain" description="EGF-like" evidence="11">
    <location>
        <begin position="2318"/>
        <end position="2361"/>
    </location>
</feature>
<comment type="subcellular location">
    <subcellularLocation>
        <location evidence="1">Membrane</location>
    </subcellularLocation>
</comment>
<keyword evidence="6" id="KW-0325">Glycoprotein</keyword>
<dbReference type="Pfam" id="PF00084">
    <property type="entry name" value="Sushi"/>
    <property type="match status" value="7"/>
</dbReference>
<feature type="domain" description="SRCR" evidence="13">
    <location>
        <begin position="536"/>
        <end position="635"/>
    </location>
</feature>
<dbReference type="PANTHER" id="PTHR24034">
    <property type="entry name" value="EGF-LIKE DOMAIN-CONTAINING PROTEIN"/>
    <property type="match status" value="1"/>
</dbReference>
<dbReference type="Gene3D" id="3.10.250.10">
    <property type="entry name" value="SRCR-like domain"/>
    <property type="match status" value="4"/>
</dbReference>
<dbReference type="InterPro" id="IPR036772">
    <property type="entry name" value="SRCR-like_dom_sf"/>
</dbReference>
<feature type="domain" description="Peptidase S1" evidence="12">
    <location>
        <begin position="1"/>
        <end position="238"/>
    </location>
</feature>
<reference evidence="17" key="1">
    <citation type="submission" date="2022-11" db="EMBL/GenBank/DDBJ databases">
        <title>Centuries of genome instability and evolution in soft-shell clam transmissible cancer (bioRxiv).</title>
        <authorList>
            <person name="Hart S.F.M."/>
            <person name="Yonemitsu M.A."/>
            <person name="Giersch R.M."/>
            <person name="Beal B.F."/>
            <person name="Arriagada G."/>
            <person name="Davis B.W."/>
            <person name="Ostrander E.A."/>
            <person name="Goff S.P."/>
            <person name="Metzger M.J."/>
        </authorList>
    </citation>
    <scope>NUCLEOTIDE SEQUENCE</scope>
    <source>
        <strain evidence="17">MELC-2E11</strain>
        <tissue evidence="17">Siphon/mantle</tissue>
    </source>
</reference>
<feature type="disulfide bond" evidence="8">
    <location>
        <begin position="447"/>
        <end position="457"/>
    </location>
</feature>
<keyword evidence="4 10" id="KW-0472">Membrane</keyword>
<feature type="domain" description="AMOP" evidence="14">
    <location>
        <begin position="1417"/>
        <end position="1558"/>
    </location>
</feature>
<accession>A0ABY7G1T3</accession>
<sequence>MERNLTGTLSMAKTQILASFRIKGFTLLSEGTKYQAVAGDWDIRIDEGTEQFSNITGVALHPRYNSADMMSFDVCVLKVETPFVFNDFVAPVKLVTNRELEQRVRRQNECYMAGFGFASLDPLILPNILQKVKAKIYPRKFCDYFPYEGRWKSNVLCAFAPPKTACFGDSGGPLLCKTAKGQHVQVGIIQFGRCGYYSGNARIYSNDFSDLDIRLAGGYSNLDGRVERKLDGIWGTVCRDKFGMNEAQVVCKMLSPDLSALQVINDTRYGPGTGPIFYNQLACSGSETSIDECSSITGEQCEQSDAAAVACSVCPSADEFYYGDFSNVSLTTEGQVYHGICSNGTDEYPFSFTCLDNGTWIPTLNNCGPLIRPLNITGIRLSGRGDPNIGRVELQVQGQWGTVCGESFDAKDATVLCRMMGLKLLEYFTNSTHGSGSGPIMFQYLHCDEYDYHIQDCNHGTPLSCSSSDIVSLVCSECGPPQEDGEVTYSTNGTIATIHCHYEYLLDDPVIECTDGIWSQTGVCDFYGPTLNISTVRLVDGDGVYKGRVEIEVNGTYGTICDSLFDLEDAEVICKTYNQSFGAAYYFTGARYGEGTGPIHIDRLFCGETNTFLYQCPYHSVGFCDHSRDVSVVCNECGQPDIAFWGVGYFTYHGSSLYADCSYYKTYVGELKMTCDHANGAWVTEGKCQEYSRPLNIQDVRLSGGQSKMEGRVEIKSMDIWGTICKDGFGMKEAHVICNMIGFPPAQAVYLNGEYSGGTGPVFVDDLLCGSSDTHINNCSYVTYDDCSHFQDVAVKCTVCDDPTPNNGSINGTQFSYGTVLEVSCDYGHYLVGDQFINCQRNATWNSRPECPLIDCGDPTPENGRSNVSKNTFNEIVEIACDEGYNIKGTSVIWCKENLQWSDSTICAIVDCGPIETEHAHVNIGNITTFGEIALVSCDIGYLPVGTTPVKCLANGTWSGIPSCDIRECGDPTPRRGQRNTTITTFGTIVLISCDDGLEIPGNPVIKCQEDGTWSESPVCDSLDCGPPSVANGHVTTFGNTTFGNNASIVCNEGYSLDGSGEILCTANGWGNVSCVLHDCGNLTIDNGKVLFNTGTQFGDSAEVQCFLGYDLNGDSRITCLDGSKWSDYPSCDIKKCPVIETSINGDIVEPYSLTFGSTVTFNCNDGYLLVGEMSINCESSGEWSTDFPICNAMKEFVLARLEFMTTGQTTVTEVCANGYVSFDKPHTNPGPPNTSGPNGSYGNGFKDVPIIAAYYAEINTHISQSISYRTIDILHDFPFNEEETRDIEMVRYLVRTFGGLPSFEPKFLLIADWNKVSPLQTTFQSSSRASFQLALVSDGLTTFFLYIYPRDLMQWTLQSERVKDVNVWVGYYNADTKITSTNPYSFTPSALQMDLFSKTRNVEGLLLKLVTKPGIWKSHDELDCIHWYNQHITIKNTYHEIMSIYLPECPCDLNLARFDPWFWRIVSKIRRFWWQSKDDFEGDVVCVDMWHRSIFDPYGKSCCYYRESRRFVEGRPLAGGLYHYHPSLSASDHAIYDVGMKQKCCKSKYCELYYQLHPIGTCYTRSPYSQGNFWGDPHISTLDRMNYTFNGLGEYTLLLTESNNTWFTLQARTERAVKHDGNLSDATIFSAFAAKDHTNASLHAELNSAKHGLILYGDGLDFTKQFLSGDEYDSSTLSISNNNGSARVFFKNTGVMLDIGVGVEMLSLSTIVPSSLANNTRGLLGNFDGDPTNDLRFPNRTILNSSSSEREIFFYGAVNERTTVFLYEDGKDHDNFHNSSYVPLFLDEIDNVTMALAIEACSGTSSTECIYDFALTLNPAIAADTVDRRKQFDQDQEEIDEVIPTVDGCNVVNVTLGGNVTCTVNVDDNIDIQILENNTYNATFDRLSSTITYTHTGDISSPLSNYNGCAGNPCTLGRNCTDLSPEEQQSQGRAYMCSECPLGYTSREGDDNVCIDIDECASYSSCEQSCINTEGSFICVCEQGLQQDRTNLSACRDFNECEDETHNCSQVCDNFYGGYRCECRTGFVLNETTGQCLQGDVNQCDPTTINCTNTAGCTVDEYNTTTYIDECLRHICPQECINFNGGFECSCLDGYRLEGISTCSVCEVPYYGHECNNTCDCTGRGAMECNTVRGCECEEGWVGSTCDDDTNECYVDPDICADVRKYCTNIVGSYTCDCINGYEKNDEDACTDVDECTDASLNDCHQQCSNNIGSYTCGCSVGYVKINGTSCQDFDECARGTATCEQICENKPGSYNCYCHFGYKLNDDRRTCTKLADPCRTLFNLTCSGYCVVKDNTSDCRCRKGFVIGQDAQTCLDVNECQTSELNGCDSTATCMNTYGSYQCECPIGARLENDGRTCTGCICESGWMGPNCDVDVDECALNAVNCTLPYTQCVNAPGSASCQCKTGYTAEGTSDECLDIDECIKISTHDCEQFCNNTDGSYECSCRHGFLQNGGSCTAENVCTDDERIRCPQNATCAVTNGNVTCTCLKGSHLINGSCDDINECQQETDACTHQCLNKYGGYVCSCDMGFQLLSDGFTCEECSGWLYGQNCDSPCLCDQDNTKTCNGTNGECSCKAGWLGSICSENLNECSPGGSNNCPYNSSCVDTPGSFKCVCNTGYLMNGYGKCQECQQGHYGNDCGWKGQICSEDLDECSETPDVCSVKDNSHCENVDGSYLCSCDAGYTAKDEICKDIKECLAEDLNHCDERAECEETDGNYTCLCPVGTHLQDDGRSCIDIDECKEGALNNCTQTCTNTAGGYNCGCYESYSYSRENNTCNDENECSDSSPCGQNCNNTAGSFFCSCDIGFKLIKGTACEVAERTTVSTAVDEVRVDLTIILEVELDPGTDLRQKPNIRINVNYSIIYRKSPQVALGVSHALVDIAAGTEIEYDGLIVAASAPESYTNDDLCGLYEKALGGCESGYECVIEGNEPMCELLSTSDNYAVVVGVAVGLSVFCIAVLIIITSVVVYTKNREARRGNIHRRRDSAASGDNQMSVWPPWKEEIVRISVYPASSHIKQDTGATPGTNSFVILFWFLFVSVLNKILIKYYYYIFENSLFILSNTGNF</sequence>
<dbReference type="PROSITE" id="PS00010">
    <property type="entry name" value="ASX_HYDROXYL"/>
    <property type="match status" value="8"/>
</dbReference>
<keyword evidence="3" id="KW-0677">Repeat</keyword>
<feature type="disulfide bond" evidence="8">
    <location>
        <begin position="606"/>
        <end position="616"/>
    </location>
</feature>
<dbReference type="SUPFAM" id="SSF50494">
    <property type="entry name" value="Trypsin-like serine proteases"/>
    <property type="match status" value="1"/>
</dbReference>
<dbReference type="SMART" id="SM00179">
    <property type="entry name" value="EGF_CA"/>
    <property type="match status" value="15"/>
</dbReference>
<dbReference type="PROSITE" id="PS50026">
    <property type="entry name" value="EGF_3"/>
    <property type="match status" value="4"/>
</dbReference>
<feature type="domain" description="Sushi" evidence="15">
    <location>
        <begin position="854"/>
        <end position="909"/>
    </location>
</feature>
<dbReference type="SUPFAM" id="SSF56487">
    <property type="entry name" value="SRCR-like"/>
    <property type="match status" value="4"/>
</dbReference>
<feature type="disulfide bond" evidence="8">
    <location>
        <begin position="769"/>
        <end position="779"/>
    </location>
</feature>
<dbReference type="Pfam" id="PF00089">
    <property type="entry name" value="Trypsin"/>
    <property type="match status" value="1"/>
</dbReference>
<dbReference type="InterPro" id="IPR050751">
    <property type="entry name" value="ECM_structural_protein"/>
</dbReference>
<dbReference type="EMBL" id="CP111026">
    <property type="protein sequence ID" value="WAR27354.1"/>
    <property type="molecule type" value="Genomic_DNA"/>
</dbReference>
<dbReference type="InterPro" id="IPR001881">
    <property type="entry name" value="EGF-like_Ca-bd_dom"/>
</dbReference>
<dbReference type="InterPro" id="IPR001254">
    <property type="entry name" value="Trypsin_dom"/>
</dbReference>
<dbReference type="InterPro" id="IPR005533">
    <property type="entry name" value="AMOP_dom"/>
</dbReference>
<evidence type="ECO:0000256" key="2">
    <source>
        <dbReference type="ARBA" id="ARBA00022536"/>
    </source>
</evidence>
<dbReference type="PROSITE" id="PS00420">
    <property type="entry name" value="SRCR_1"/>
    <property type="match status" value="2"/>
</dbReference>
<feature type="domain" description="EGF-like" evidence="11">
    <location>
        <begin position="2589"/>
        <end position="2631"/>
    </location>
</feature>
<dbReference type="CDD" id="cd00054">
    <property type="entry name" value="EGF_CA"/>
    <property type="match status" value="5"/>
</dbReference>
<keyword evidence="2 7" id="KW-0245">EGF-like domain</keyword>
<dbReference type="PROSITE" id="PS51233">
    <property type="entry name" value="VWFD"/>
    <property type="match status" value="1"/>
</dbReference>
<evidence type="ECO:0000256" key="7">
    <source>
        <dbReference type="PROSITE-ProRule" id="PRU00076"/>
    </source>
</evidence>
<evidence type="ECO:0000259" key="15">
    <source>
        <dbReference type="PROSITE" id="PS50923"/>
    </source>
</evidence>
<feature type="domain" description="Sushi" evidence="15">
    <location>
        <begin position="1023"/>
        <end position="1077"/>
    </location>
</feature>
<dbReference type="InterPro" id="IPR033116">
    <property type="entry name" value="TRYPSIN_SER"/>
</dbReference>
<keyword evidence="5 8" id="KW-1015">Disulfide bond</keyword>
<dbReference type="Gene3D" id="2.10.70.10">
    <property type="entry name" value="Complement Module, domain 1"/>
    <property type="match status" value="7"/>
</dbReference>
<evidence type="ECO:0000256" key="9">
    <source>
        <dbReference type="PROSITE-ProRule" id="PRU00302"/>
    </source>
</evidence>
<dbReference type="Pfam" id="PF07645">
    <property type="entry name" value="EGF_CA"/>
    <property type="match status" value="15"/>
</dbReference>
<feature type="disulfide bond" evidence="8">
    <location>
        <begin position="283"/>
        <end position="293"/>
    </location>
</feature>
<dbReference type="PRINTS" id="PR00258">
    <property type="entry name" value="SPERACTRCPTR"/>
</dbReference>
<dbReference type="SMART" id="SM00216">
    <property type="entry name" value="VWD"/>
    <property type="match status" value="1"/>
</dbReference>
<feature type="disulfide bond" evidence="9">
    <location>
        <begin position="1164"/>
        <end position="1191"/>
    </location>
</feature>
<dbReference type="CDD" id="cd00033">
    <property type="entry name" value="CCP"/>
    <property type="match status" value="7"/>
</dbReference>
<dbReference type="SUPFAM" id="SSF57184">
    <property type="entry name" value="Growth factor receptor domain"/>
    <property type="match status" value="6"/>
</dbReference>
<evidence type="ECO:0000256" key="5">
    <source>
        <dbReference type="ARBA" id="ARBA00023157"/>
    </source>
</evidence>
<feature type="domain" description="Sushi" evidence="15">
    <location>
        <begin position="1078"/>
        <end position="1134"/>
    </location>
</feature>
<dbReference type="InterPro" id="IPR003886">
    <property type="entry name" value="NIDO_dom"/>
</dbReference>
<gene>
    <name evidence="17" type="ORF">MAR_013058</name>
</gene>
<proteinExistence type="predicted"/>
<keyword evidence="9" id="KW-0768">Sushi</keyword>
<feature type="disulfide bond" evidence="7">
    <location>
        <begin position="2663"/>
        <end position="2680"/>
    </location>
</feature>
<feature type="domain" description="Sushi" evidence="15">
    <location>
        <begin position="1135"/>
        <end position="1193"/>
    </location>
</feature>
<dbReference type="PANTHER" id="PTHR24034:SF205">
    <property type="entry name" value="NIDOGEN"/>
    <property type="match status" value="1"/>
</dbReference>
<evidence type="ECO:0000256" key="4">
    <source>
        <dbReference type="ARBA" id="ARBA00023136"/>
    </source>
</evidence>
<dbReference type="InterPro" id="IPR018097">
    <property type="entry name" value="EGF_Ca-bd_CS"/>
</dbReference>
<dbReference type="PROSITE" id="PS50923">
    <property type="entry name" value="SUSHI"/>
    <property type="match status" value="7"/>
</dbReference>
<feature type="transmembrane region" description="Helical" evidence="10">
    <location>
        <begin position="3032"/>
        <end position="3053"/>
    </location>
</feature>
<feature type="domain" description="SRCR" evidence="13">
    <location>
        <begin position="379"/>
        <end position="476"/>
    </location>
</feature>
<evidence type="ECO:0000256" key="10">
    <source>
        <dbReference type="SAM" id="Phobius"/>
    </source>
</evidence>
<keyword evidence="18" id="KW-1185">Reference proteome</keyword>
<dbReference type="InterPro" id="IPR000742">
    <property type="entry name" value="EGF"/>
</dbReference>
<feature type="domain" description="Sushi" evidence="15">
    <location>
        <begin position="798"/>
        <end position="853"/>
    </location>
</feature>
<evidence type="ECO:0000256" key="3">
    <source>
        <dbReference type="ARBA" id="ARBA00022737"/>
    </source>
</evidence>
<dbReference type="Gene3D" id="2.40.10.10">
    <property type="entry name" value="Trypsin-like serine proteases"/>
    <property type="match status" value="1"/>
</dbReference>
<feature type="domain" description="EGF-like" evidence="11">
    <location>
        <begin position="2652"/>
        <end position="2694"/>
    </location>
</feature>
<dbReference type="SMART" id="SM00202">
    <property type="entry name" value="SR"/>
    <property type="match status" value="4"/>
</dbReference>
<dbReference type="InterPro" id="IPR000152">
    <property type="entry name" value="EGF-type_Asp/Asn_hydroxyl_site"/>
</dbReference>
<comment type="caution">
    <text evidence="8">Lacks conserved residue(s) required for the propagation of feature annotation.</text>
</comment>
<protein>
    <submittedName>
        <fullName evidence="17">MLP-like protein</fullName>
    </submittedName>
</protein>